<proteinExistence type="predicted"/>
<accession>A0ABD6A8B3</accession>
<dbReference type="RefSeq" id="WP_276304114.1">
    <property type="nucleotide sequence ID" value="NZ_CP119992.1"/>
</dbReference>
<organism evidence="2 3">
    <name type="scientific">Halomarina halobia</name>
    <dbReference type="NCBI Taxonomy" id="3033386"/>
    <lineage>
        <taxon>Archaea</taxon>
        <taxon>Methanobacteriati</taxon>
        <taxon>Methanobacteriota</taxon>
        <taxon>Stenosarchaea group</taxon>
        <taxon>Halobacteria</taxon>
        <taxon>Halobacteriales</taxon>
        <taxon>Natronomonadaceae</taxon>
        <taxon>Halomarina</taxon>
    </lineage>
</organism>
<gene>
    <name evidence="2" type="ORF">ACFQPE_07390</name>
</gene>
<name>A0ABD6A8B3_9EURY</name>
<dbReference type="Proteomes" id="UP001596547">
    <property type="component" value="Unassembled WGS sequence"/>
</dbReference>
<keyword evidence="3" id="KW-1185">Reference proteome</keyword>
<dbReference type="GeneID" id="79316736"/>
<dbReference type="AlphaFoldDB" id="A0ABD6A8B3"/>
<dbReference type="EMBL" id="JBHTBF010000002">
    <property type="protein sequence ID" value="MFC7316620.1"/>
    <property type="molecule type" value="Genomic_DNA"/>
</dbReference>
<feature type="compositionally biased region" description="Basic and acidic residues" evidence="1">
    <location>
        <begin position="47"/>
        <end position="56"/>
    </location>
</feature>
<evidence type="ECO:0000313" key="3">
    <source>
        <dbReference type="Proteomes" id="UP001596547"/>
    </source>
</evidence>
<sequence>MTDTKSAVYVDKCAQCDTYVLTDAPDDLARRMNAHELACHGRTQPSRADHGKRDYR</sequence>
<evidence type="ECO:0000313" key="2">
    <source>
        <dbReference type="EMBL" id="MFC7316620.1"/>
    </source>
</evidence>
<protein>
    <submittedName>
        <fullName evidence="2">Uncharacterized protein</fullName>
    </submittedName>
</protein>
<evidence type="ECO:0000256" key="1">
    <source>
        <dbReference type="SAM" id="MobiDB-lite"/>
    </source>
</evidence>
<reference evidence="2 3" key="1">
    <citation type="journal article" date="2019" name="Int. J. Syst. Evol. Microbiol.">
        <title>The Global Catalogue of Microorganisms (GCM) 10K type strain sequencing project: providing services to taxonomists for standard genome sequencing and annotation.</title>
        <authorList>
            <consortium name="The Broad Institute Genomics Platform"/>
            <consortium name="The Broad Institute Genome Sequencing Center for Infectious Disease"/>
            <person name="Wu L."/>
            <person name="Ma J."/>
        </authorList>
    </citation>
    <scope>NUCLEOTIDE SEQUENCE [LARGE SCALE GENOMIC DNA]</scope>
    <source>
        <strain evidence="2 3">PSR21</strain>
    </source>
</reference>
<feature type="region of interest" description="Disordered" evidence="1">
    <location>
        <begin position="36"/>
        <end position="56"/>
    </location>
</feature>
<comment type="caution">
    <text evidence="2">The sequence shown here is derived from an EMBL/GenBank/DDBJ whole genome shotgun (WGS) entry which is preliminary data.</text>
</comment>